<dbReference type="RefSeq" id="WP_241411826.1">
    <property type="nucleotide sequence ID" value="NZ_JAKZGO010000007.1"/>
</dbReference>
<organism evidence="2 3">
    <name type="scientific">Belliella alkalica</name>
    <dbReference type="NCBI Taxonomy" id="1730871"/>
    <lineage>
        <taxon>Bacteria</taxon>
        <taxon>Pseudomonadati</taxon>
        <taxon>Bacteroidota</taxon>
        <taxon>Cytophagia</taxon>
        <taxon>Cytophagales</taxon>
        <taxon>Cyclobacteriaceae</taxon>
        <taxon>Belliella</taxon>
    </lineage>
</organism>
<dbReference type="SUPFAM" id="SSF52540">
    <property type="entry name" value="P-loop containing nucleoside triphosphate hydrolases"/>
    <property type="match status" value="1"/>
</dbReference>
<keyword evidence="3" id="KW-1185">Reference proteome</keyword>
<protein>
    <submittedName>
        <fullName evidence="2">AAA family ATPase</fullName>
    </submittedName>
</protein>
<reference evidence="2" key="1">
    <citation type="submission" date="2022-03" db="EMBL/GenBank/DDBJ databases">
        <title>De novo assembled genomes of Belliella spp. (Cyclobacteriaceae) strains.</title>
        <authorList>
            <person name="Szabo A."/>
            <person name="Korponai K."/>
            <person name="Felfoldi T."/>
        </authorList>
    </citation>
    <scope>NUCLEOTIDE SEQUENCE</scope>
    <source>
        <strain evidence="2">DSM 111903</strain>
    </source>
</reference>
<accession>A0ABS9VD27</accession>
<evidence type="ECO:0000313" key="3">
    <source>
        <dbReference type="Proteomes" id="UP001165430"/>
    </source>
</evidence>
<dbReference type="InterPro" id="IPR027417">
    <property type="entry name" value="P-loop_NTPase"/>
</dbReference>
<dbReference type="Proteomes" id="UP001165430">
    <property type="component" value="Unassembled WGS sequence"/>
</dbReference>
<dbReference type="PANTHER" id="PTHR43581:SF4">
    <property type="entry name" value="ATP_GTP PHOSPHATASE"/>
    <property type="match status" value="1"/>
</dbReference>
<evidence type="ECO:0000259" key="1">
    <source>
        <dbReference type="Pfam" id="PF13304"/>
    </source>
</evidence>
<dbReference type="Pfam" id="PF13304">
    <property type="entry name" value="AAA_21"/>
    <property type="match status" value="1"/>
</dbReference>
<dbReference type="EMBL" id="JAKZGO010000007">
    <property type="protein sequence ID" value="MCH7413783.1"/>
    <property type="molecule type" value="Genomic_DNA"/>
</dbReference>
<gene>
    <name evidence="2" type="ORF">MM213_09830</name>
</gene>
<proteinExistence type="predicted"/>
<feature type="domain" description="ATPase AAA-type core" evidence="1">
    <location>
        <begin position="211"/>
        <end position="423"/>
    </location>
</feature>
<dbReference type="Gene3D" id="3.40.50.300">
    <property type="entry name" value="P-loop containing nucleotide triphosphate hydrolases"/>
    <property type="match status" value="2"/>
</dbReference>
<dbReference type="CDD" id="cd00267">
    <property type="entry name" value="ABC_ATPase"/>
    <property type="match status" value="1"/>
</dbReference>
<evidence type="ECO:0000313" key="2">
    <source>
        <dbReference type="EMBL" id="MCH7413783.1"/>
    </source>
</evidence>
<name>A0ABS9VD27_9BACT</name>
<sequence>MKKNNMKIKSLWISKYKNFKNLHLEFNSDLISLLVGRNGLGKSNLIEILGLIFRDLGLLRTRKAFLEWPYNFFEYKIRYECKNSELIIECFNNDGENVFYIKRKQKGTSDLEFHTLKFSEFKSKRKQEYLPDYIIGYYSGENKRIREIIRPYEETVWEDLKKNNVLDQGFRDMFFAENHHSQLVLLTILLFRFDPPSAKFKERLDYLIKEFTSFSNLEEFTIHLKQPNWYKRGSEKSLNPVSIEFIVENLLPKKTEEEEIEYPFWGTKGKAHKLISFLYLNSPDIPTSYFDDEDGLEHLIIKLDKNKVATKVNKEFLHPADFLDALDALYVIDSIYEIQLSVRSELRDTMFQFHSLSEGEQQLITVLGLILISGRQDCLFLLDEPDTHLNPAWQRRFVELLHYFNLNDDNSHIIVATHSPLIVQEAKGCDIFLFKEGIENTIEVDYKVFELPNWRIDHVLLSKYFNLNSSRTLSTDDFAEKRKQIISKGNLSEEDKRLLELYKNKLGYLPTGETIEEVEDKIILRNEAIRIKSQQK</sequence>
<dbReference type="PANTHER" id="PTHR43581">
    <property type="entry name" value="ATP/GTP PHOSPHATASE"/>
    <property type="match status" value="1"/>
</dbReference>
<dbReference type="InterPro" id="IPR051396">
    <property type="entry name" value="Bact_Antivir_Def_Nuclease"/>
</dbReference>
<comment type="caution">
    <text evidence="2">The sequence shown here is derived from an EMBL/GenBank/DDBJ whole genome shotgun (WGS) entry which is preliminary data.</text>
</comment>
<dbReference type="InterPro" id="IPR003959">
    <property type="entry name" value="ATPase_AAA_core"/>
</dbReference>